<dbReference type="InterPro" id="IPR029441">
    <property type="entry name" value="Cass2"/>
</dbReference>
<dbReference type="STRING" id="872970.SAMN04488134_1226"/>
<dbReference type="AlphaFoldDB" id="A0A1H8TZV4"/>
<dbReference type="Pfam" id="PF12833">
    <property type="entry name" value="HTH_18"/>
    <property type="match status" value="1"/>
</dbReference>
<evidence type="ECO:0000259" key="4">
    <source>
        <dbReference type="PROSITE" id="PS01124"/>
    </source>
</evidence>
<dbReference type="RefSeq" id="WP_091500425.1">
    <property type="nucleotide sequence ID" value="NZ_FODJ01000022.1"/>
</dbReference>
<dbReference type="Proteomes" id="UP000199300">
    <property type="component" value="Unassembled WGS sequence"/>
</dbReference>
<evidence type="ECO:0000256" key="1">
    <source>
        <dbReference type="ARBA" id="ARBA00023015"/>
    </source>
</evidence>
<gene>
    <name evidence="5" type="ORF">SAMN04488134_1226</name>
</gene>
<dbReference type="SUPFAM" id="SSF55136">
    <property type="entry name" value="Probable bacterial effector-binding domain"/>
    <property type="match status" value="1"/>
</dbReference>
<dbReference type="SUPFAM" id="SSF46689">
    <property type="entry name" value="Homeodomain-like"/>
    <property type="match status" value="2"/>
</dbReference>
<dbReference type="PANTHER" id="PTHR47504">
    <property type="entry name" value="RIGHT ORIGIN-BINDING PROTEIN"/>
    <property type="match status" value="1"/>
</dbReference>
<evidence type="ECO:0000256" key="3">
    <source>
        <dbReference type="ARBA" id="ARBA00023163"/>
    </source>
</evidence>
<evidence type="ECO:0000256" key="2">
    <source>
        <dbReference type="ARBA" id="ARBA00023125"/>
    </source>
</evidence>
<protein>
    <submittedName>
        <fullName evidence="5">AraC family transcriptional regulator</fullName>
    </submittedName>
</protein>
<dbReference type="InterPro" id="IPR010499">
    <property type="entry name" value="AraC_E-bd"/>
</dbReference>
<reference evidence="5 6" key="1">
    <citation type="submission" date="2016-10" db="EMBL/GenBank/DDBJ databases">
        <authorList>
            <person name="de Groot N.N."/>
        </authorList>
    </citation>
    <scope>NUCLEOTIDE SEQUENCE [LARGE SCALE GENOMIC DNA]</scope>
    <source>
        <strain evidence="5 6">CGMCC 1.10434</strain>
    </source>
</reference>
<name>A0A1H8TZV4_9BACI</name>
<evidence type="ECO:0000313" key="5">
    <source>
        <dbReference type="EMBL" id="SEO96093.1"/>
    </source>
</evidence>
<dbReference type="InterPro" id="IPR018060">
    <property type="entry name" value="HTH_AraC"/>
</dbReference>
<dbReference type="PANTHER" id="PTHR47504:SF5">
    <property type="entry name" value="RIGHT ORIGIN-BINDING PROTEIN"/>
    <property type="match status" value="1"/>
</dbReference>
<evidence type="ECO:0000313" key="6">
    <source>
        <dbReference type="Proteomes" id="UP000199300"/>
    </source>
</evidence>
<keyword evidence="3" id="KW-0804">Transcription</keyword>
<keyword evidence="6" id="KW-1185">Reference proteome</keyword>
<organism evidence="5 6">
    <name type="scientific">Amphibacillus marinus</name>
    <dbReference type="NCBI Taxonomy" id="872970"/>
    <lineage>
        <taxon>Bacteria</taxon>
        <taxon>Bacillati</taxon>
        <taxon>Bacillota</taxon>
        <taxon>Bacilli</taxon>
        <taxon>Bacillales</taxon>
        <taxon>Bacillaceae</taxon>
        <taxon>Amphibacillus</taxon>
    </lineage>
</organism>
<dbReference type="Gene3D" id="3.20.80.10">
    <property type="entry name" value="Regulatory factor, effector binding domain"/>
    <property type="match status" value="1"/>
</dbReference>
<dbReference type="PRINTS" id="PR00032">
    <property type="entry name" value="HTHARAC"/>
</dbReference>
<dbReference type="GO" id="GO:0003700">
    <property type="term" value="F:DNA-binding transcription factor activity"/>
    <property type="evidence" value="ECO:0007669"/>
    <property type="project" value="InterPro"/>
</dbReference>
<sequence length="287" mass="33026">MHFLTDLQEAIAYMEEHLLEPINYQDVASYLHQSNYHFHRTFSMITGMTANEYIRKRRLSDAGQELMTFEYKVIDVALKYGYDSPESFSKAFSRFHGVTPYKVKQLGQNLKSFNRLVIKIQVEGGTEMEYKIVRRDSFQLITKVETFAIEHAANPESTAIADFWSESNQNGVSAFLAHYGADFYGVCASITKESKQFEYGIGTEYKTGDVPEGYKLWTIAAPLWAVFPCIGSDPKCIGETWDRIFKEFLPNSAYEMVDATDFELYPAESQIDLFCEIWIPVQKKDRS</sequence>
<proteinExistence type="predicted"/>
<dbReference type="EMBL" id="FODJ01000022">
    <property type="protein sequence ID" value="SEO96093.1"/>
    <property type="molecule type" value="Genomic_DNA"/>
</dbReference>
<dbReference type="InterPro" id="IPR011256">
    <property type="entry name" value="Reg_factor_effector_dom_sf"/>
</dbReference>
<dbReference type="Pfam" id="PF14526">
    <property type="entry name" value="Cass2"/>
    <property type="match status" value="1"/>
</dbReference>
<dbReference type="SMART" id="SM00342">
    <property type="entry name" value="HTH_ARAC"/>
    <property type="match status" value="1"/>
</dbReference>
<accession>A0A1H8TZV4</accession>
<dbReference type="GO" id="GO:0043565">
    <property type="term" value="F:sequence-specific DNA binding"/>
    <property type="evidence" value="ECO:0007669"/>
    <property type="project" value="InterPro"/>
</dbReference>
<dbReference type="InterPro" id="IPR020449">
    <property type="entry name" value="Tscrpt_reg_AraC-type_HTH"/>
</dbReference>
<dbReference type="Gene3D" id="1.10.10.60">
    <property type="entry name" value="Homeodomain-like"/>
    <property type="match status" value="2"/>
</dbReference>
<feature type="domain" description="HTH araC/xylS-type" evidence="4">
    <location>
        <begin position="8"/>
        <end position="106"/>
    </location>
</feature>
<dbReference type="InterPro" id="IPR050959">
    <property type="entry name" value="MarA-like"/>
</dbReference>
<keyword evidence="2" id="KW-0238">DNA-binding</keyword>
<dbReference type="SMART" id="SM00871">
    <property type="entry name" value="AraC_E_bind"/>
    <property type="match status" value="1"/>
</dbReference>
<dbReference type="PROSITE" id="PS01124">
    <property type="entry name" value="HTH_ARAC_FAMILY_2"/>
    <property type="match status" value="1"/>
</dbReference>
<keyword evidence="1" id="KW-0805">Transcription regulation</keyword>
<dbReference type="OrthoDB" id="9801123at2"/>
<dbReference type="InterPro" id="IPR009057">
    <property type="entry name" value="Homeodomain-like_sf"/>
</dbReference>